<reference evidence="7" key="1">
    <citation type="journal article" date="2017" name="Nat. Ecol. Evol.">
        <title>Genome expansion and lineage-specific genetic innovations in the forest pathogenic fungi Armillaria.</title>
        <authorList>
            <person name="Sipos G."/>
            <person name="Prasanna A.N."/>
            <person name="Walter M.C."/>
            <person name="O'Connor E."/>
            <person name="Balint B."/>
            <person name="Krizsan K."/>
            <person name="Kiss B."/>
            <person name="Hess J."/>
            <person name="Varga T."/>
            <person name="Slot J."/>
            <person name="Riley R."/>
            <person name="Boka B."/>
            <person name="Rigling D."/>
            <person name="Barry K."/>
            <person name="Lee J."/>
            <person name="Mihaltcheva S."/>
            <person name="LaButti K."/>
            <person name="Lipzen A."/>
            <person name="Waldron R."/>
            <person name="Moloney N.M."/>
            <person name="Sperisen C."/>
            <person name="Kredics L."/>
            <person name="Vagvoelgyi C."/>
            <person name="Patrignani A."/>
            <person name="Fitzpatrick D."/>
            <person name="Nagy I."/>
            <person name="Doyle S."/>
            <person name="Anderson J.B."/>
            <person name="Grigoriev I.V."/>
            <person name="Gueldener U."/>
            <person name="Muensterkoetter M."/>
            <person name="Nagy L.G."/>
        </authorList>
    </citation>
    <scope>NUCLEOTIDE SEQUENCE [LARGE SCALE GENOMIC DNA]</scope>
    <source>
        <strain evidence="7">C18/9</strain>
    </source>
</reference>
<dbReference type="InterPro" id="IPR003439">
    <property type="entry name" value="ABC_transporter-like_ATP-bd"/>
</dbReference>
<accession>A0A284RU80</accession>
<protein>
    <recommendedName>
        <fullName evidence="5">ABC transporter domain-containing protein</fullName>
    </recommendedName>
</protein>
<dbReference type="STRING" id="47428.A0A284RU80"/>
<evidence type="ECO:0000313" key="7">
    <source>
        <dbReference type="Proteomes" id="UP000219338"/>
    </source>
</evidence>
<dbReference type="SUPFAM" id="SSF52540">
    <property type="entry name" value="P-loop containing nucleoside triphosphate hydrolases"/>
    <property type="match status" value="1"/>
</dbReference>
<evidence type="ECO:0000256" key="2">
    <source>
        <dbReference type="ARBA" id="ARBA00022840"/>
    </source>
</evidence>
<evidence type="ECO:0000256" key="4">
    <source>
        <dbReference type="SAM" id="Phobius"/>
    </source>
</evidence>
<dbReference type="EMBL" id="FUEG01000016">
    <property type="protein sequence ID" value="SJL12329.1"/>
    <property type="molecule type" value="Genomic_DNA"/>
</dbReference>
<evidence type="ECO:0000259" key="5">
    <source>
        <dbReference type="PROSITE" id="PS50893"/>
    </source>
</evidence>
<dbReference type="GO" id="GO:0034040">
    <property type="term" value="F:ATPase-coupled lipid transmembrane transporter activity"/>
    <property type="evidence" value="ECO:0007669"/>
    <property type="project" value="TreeGrafter"/>
</dbReference>
<dbReference type="Gene3D" id="3.40.50.300">
    <property type="entry name" value="P-loop containing nucleotide triphosphate hydrolases"/>
    <property type="match status" value="1"/>
</dbReference>
<dbReference type="Pfam" id="PF00005">
    <property type="entry name" value="ABC_tran"/>
    <property type="match status" value="1"/>
</dbReference>
<comment type="similarity">
    <text evidence="3">Belongs to the ABC transporter superfamily. ABCB family. Heavy Metal importer (TC 3.A.1.210) subfamily.</text>
</comment>
<dbReference type="PANTHER" id="PTHR24221:SF654">
    <property type="entry name" value="ATP-BINDING CASSETTE SUB-FAMILY B MEMBER 6"/>
    <property type="match status" value="1"/>
</dbReference>
<organism evidence="6 7">
    <name type="scientific">Armillaria ostoyae</name>
    <name type="common">Armillaria root rot fungus</name>
    <dbReference type="NCBI Taxonomy" id="47428"/>
    <lineage>
        <taxon>Eukaryota</taxon>
        <taxon>Fungi</taxon>
        <taxon>Dikarya</taxon>
        <taxon>Basidiomycota</taxon>
        <taxon>Agaricomycotina</taxon>
        <taxon>Agaricomycetes</taxon>
        <taxon>Agaricomycetidae</taxon>
        <taxon>Agaricales</taxon>
        <taxon>Marasmiineae</taxon>
        <taxon>Physalacriaceae</taxon>
        <taxon>Armillaria</taxon>
    </lineage>
</organism>
<keyword evidence="4" id="KW-1133">Transmembrane helix</keyword>
<name>A0A284RU80_ARMOS</name>
<dbReference type="OrthoDB" id="6500128at2759"/>
<dbReference type="PROSITE" id="PS50893">
    <property type="entry name" value="ABC_TRANSPORTER_2"/>
    <property type="match status" value="1"/>
</dbReference>
<keyword evidence="7" id="KW-1185">Reference proteome</keyword>
<dbReference type="InterPro" id="IPR039421">
    <property type="entry name" value="Type_1_exporter"/>
</dbReference>
<keyword evidence="1" id="KW-0547">Nucleotide-binding</keyword>
<evidence type="ECO:0000256" key="1">
    <source>
        <dbReference type="ARBA" id="ARBA00022741"/>
    </source>
</evidence>
<dbReference type="AlphaFoldDB" id="A0A284RU80"/>
<keyword evidence="4" id="KW-0812">Transmembrane</keyword>
<sequence length="699" mass="77569">MEKKSDAKEESADRSDGRHLVSLKLGVWRLVMLKADSFDVAKNIRDIFSALLLFLRMVSEIYALAPLLTTFYVVAELSGLCSLLATESTLTLYLTSRLLKTVETGISEGIANFELITTLLLIQVCWIIASMSLSWYQCNYVHHGLQRRVAAHYTLIRMKVQLHNQRFLDTEAGRRVYEDDAAWHSFLAMLFFFSRLTSMCANLVLIVRTSREFGHPLFALVCILKPLYDNFSAEYIWGYDFFYHAENKDFIRMQAMGSLTSERYRSEVLSGGLSDYIIAEYAKSSNGVGNLQTTTPESLYGLPSTPLPSIFTALLGKAPVIYLALSAMINPSAFSVTSFAILQQYSANLQLSLQYLLSGVGQFRKECQQISSLYDSLKMLPALSEGSLEYPPCPWSELEKGPLEVPRGTSFDLRDVCFSYPNGTSALTSISLSIKSGQLVVIVGTNGSGKSTLIKLLTRMVEPTSGTIFVDGNDMTDYKLSDFRQATASFMQDHEIFPLSFLENIRMGNVDSAGGNDEVIDAVRKGGAEHLLTGLAEGQDTMLGGPNDFRRYFGFSMYEDDNKKTNSLRAGWDELPQPVQTSGGEKQRIIAARTFMRFNSGKITLVAVDEASSAIDAAGEVQLFNNLIKEREGKTLVIVTHRFGCLTRQADLILCMKDGTLCESGRHDELLALDGEYAKLYNIQAGAFATVNVDGDSEE</sequence>
<proteinExistence type="inferred from homology"/>
<dbReference type="OMA" id="FRKECQQ"/>
<keyword evidence="2" id="KW-0067">ATP-binding</keyword>
<feature type="domain" description="ABC transporter" evidence="5">
    <location>
        <begin position="411"/>
        <end position="683"/>
    </location>
</feature>
<dbReference type="InterPro" id="IPR003593">
    <property type="entry name" value="AAA+_ATPase"/>
</dbReference>
<dbReference type="PANTHER" id="PTHR24221">
    <property type="entry name" value="ATP-BINDING CASSETTE SUB-FAMILY B"/>
    <property type="match status" value="1"/>
</dbReference>
<gene>
    <name evidence="6" type="ORF">ARMOST_15752</name>
</gene>
<evidence type="ECO:0000313" key="6">
    <source>
        <dbReference type="EMBL" id="SJL12329.1"/>
    </source>
</evidence>
<dbReference type="SMART" id="SM00382">
    <property type="entry name" value="AAA"/>
    <property type="match status" value="1"/>
</dbReference>
<evidence type="ECO:0000256" key="3">
    <source>
        <dbReference type="ARBA" id="ARBA00024363"/>
    </source>
</evidence>
<dbReference type="GO" id="GO:0005524">
    <property type="term" value="F:ATP binding"/>
    <property type="evidence" value="ECO:0007669"/>
    <property type="project" value="UniProtKB-KW"/>
</dbReference>
<dbReference type="GO" id="GO:0016887">
    <property type="term" value="F:ATP hydrolysis activity"/>
    <property type="evidence" value="ECO:0007669"/>
    <property type="project" value="InterPro"/>
</dbReference>
<dbReference type="InterPro" id="IPR027417">
    <property type="entry name" value="P-loop_NTPase"/>
</dbReference>
<keyword evidence="4" id="KW-0472">Membrane</keyword>
<dbReference type="Proteomes" id="UP000219338">
    <property type="component" value="Unassembled WGS sequence"/>
</dbReference>
<feature type="transmembrane region" description="Helical" evidence="4">
    <location>
        <begin position="47"/>
        <end position="65"/>
    </location>
</feature>